<dbReference type="Gene3D" id="3.40.50.150">
    <property type="entry name" value="Vaccinia Virus protein VP39"/>
    <property type="match status" value="1"/>
</dbReference>
<reference evidence="1 2" key="1">
    <citation type="submission" date="2024-02" db="EMBL/GenBank/DDBJ databases">
        <authorList>
            <person name="Chen Y."/>
            <person name="Shah S."/>
            <person name="Dougan E. K."/>
            <person name="Thang M."/>
            <person name="Chan C."/>
        </authorList>
    </citation>
    <scope>NUCLEOTIDE SEQUENCE [LARGE SCALE GENOMIC DNA]</scope>
</reference>
<gene>
    <name evidence="1" type="ORF">CCMP2556_LOCUS54495</name>
</gene>
<sequence>MVFAYSRPQQLSSKMALSHARGAADTLSFASRYAALQRVFNDQLREWHWQRKGGTFFQIWQPPGVIFSCLQKDHHLHGQRVPAWESWGFNDPKVPTRLVLRALGGRWVSWKAMQRRQERWVIADSNDGHLFNAFVRAMDFYGIDAKDPESSFPNIRLLYAHARSALAFFPKQSLRSLHIHFPWAQRSSAPRRAAMVNLQLLLDACSILEPRGELHIVADKEELIQEVQS</sequence>
<organism evidence="1 2">
    <name type="scientific">Durusdinium trenchii</name>
    <dbReference type="NCBI Taxonomy" id="1381693"/>
    <lineage>
        <taxon>Eukaryota</taxon>
        <taxon>Sar</taxon>
        <taxon>Alveolata</taxon>
        <taxon>Dinophyceae</taxon>
        <taxon>Suessiales</taxon>
        <taxon>Symbiodiniaceae</taxon>
        <taxon>Durusdinium</taxon>
    </lineage>
</organism>
<dbReference type="Proteomes" id="UP001642484">
    <property type="component" value="Unassembled WGS sequence"/>
</dbReference>
<accession>A0ABP0SXZ7</accession>
<proteinExistence type="predicted"/>
<protein>
    <submittedName>
        <fullName evidence="1">Uncharacterized protein</fullName>
    </submittedName>
</protein>
<evidence type="ECO:0000313" key="1">
    <source>
        <dbReference type="EMBL" id="CAK9117065.1"/>
    </source>
</evidence>
<keyword evidence="2" id="KW-1185">Reference proteome</keyword>
<name>A0ABP0SXZ7_9DINO</name>
<comment type="caution">
    <text evidence="1">The sequence shown here is derived from an EMBL/GenBank/DDBJ whole genome shotgun (WGS) entry which is preliminary data.</text>
</comment>
<evidence type="ECO:0000313" key="2">
    <source>
        <dbReference type="Proteomes" id="UP001642484"/>
    </source>
</evidence>
<dbReference type="EMBL" id="CAXAMN010028583">
    <property type="protein sequence ID" value="CAK9117065.1"/>
    <property type="molecule type" value="Genomic_DNA"/>
</dbReference>
<dbReference type="InterPro" id="IPR029063">
    <property type="entry name" value="SAM-dependent_MTases_sf"/>
</dbReference>